<keyword evidence="2 8" id="KW-0479">Metal-binding</keyword>
<dbReference type="InParanoid" id="A0A3Q3GXR4"/>
<dbReference type="PANTHER" id="PTHR24208">
    <property type="entry name" value="LIM/HOMEOBOX PROTEIN LHX"/>
    <property type="match status" value="1"/>
</dbReference>
<comment type="subcellular location">
    <subcellularLocation>
        <location evidence="1">Nucleus</location>
    </subcellularLocation>
</comment>
<dbReference type="GO" id="GO:0005634">
    <property type="term" value="C:nucleus"/>
    <property type="evidence" value="ECO:0007669"/>
    <property type="project" value="UniProtKB-SubCell"/>
</dbReference>
<keyword evidence="6" id="KW-0371">Homeobox</keyword>
<dbReference type="GO" id="GO:0000977">
    <property type="term" value="F:RNA polymerase II transcription regulatory region sequence-specific DNA binding"/>
    <property type="evidence" value="ECO:0007669"/>
    <property type="project" value="TreeGrafter"/>
</dbReference>
<dbReference type="PROSITE" id="PS00478">
    <property type="entry name" value="LIM_DOMAIN_1"/>
    <property type="match status" value="1"/>
</dbReference>
<keyword evidence="4 8" id="KW-0440">LIM domain</keyword>
<keyword evidence="7" id="KW-0539">Nucleus</keyword>
<accession>A0A3Q3GXR4</accession>
<dbReference type="SUPFAM" id="SSF57716">
    <property type="entry name" value="Glucocorticoid receptor-like (DNA-binding domain)"/>
    <property type="match status" value="2"/>
</dbReference>
<evidence type="ECO:0000256" key="4">
    <source>
        <dbReference type="ARBA" id="ARBA00023038"/>
    </source>
</evidence>
<name>A0A3Q3GXR4_9LABR</name>
<dbReference type="InterPro" id="IPR001781">
    <property type="entry name" value="Znf_LIM"/>
</dbReference>
<dbReference type="SMART" id="SM00132">
    <property type="entry name" value="LIM"/>
    <property type="match status" value="1"/>
</dbReference>
<dbReference type="PROSITE" id="PS50023">
    <property type="entry name" value="LIM_DOMAIN_2"/>
    <property type="match status" value="1"/>
</dbReference>
<evidence type="ECO:0000313" key="10">
    <source>
        <dbReference type="Ensembl" id="ENSLBEP00000035398.1"/>
    </source>
</evidence>
<keyword evidence="5" id="KW-0238">DNA-binding</keyword>
<protein>
    <recommendedName>
        <fullName evidence="9">LIM zinc-binding domain-containing protein</fullName>
    </recommendedName>
</protein>
<evidence type="ECO:0000259" key="9">
    <source>
        <dbReference type="PROSITE" id="PS50023"/>
    </source>
</evidence>
<dbReference type="GO" id="GO:0030182">
    <property type="term" value="P:neuron differentiation"/>
    <property type="evidence" value="ECO:0007669"/>
    <property type="project" value="TreeGrafter"/>
</dbReference>
<keyword evidence="11" id="KW-1185">Reference proteome</keyword>
<evidence type="ECO:0000256" key="5">
    <source>
        <dbReference type="ARBA" id="ARBA00023125"/>
    </source>
</evidence>
<dbReference type="GO" id="GO:0000981">
    <property type="term" value="F:DNA-binding transcription factor activity, RNA polymerase II-specific"/>
    <property type="evidence" value="ECO:0007669"/>
    <property type="project" value="TreeGrafter"/>
</dbReference>
<evidence type="ECO:0000256" key="7">
    <source>
        <dbReference type="ARBA" id="ARBA00023242"/>
    </source>
</evidence>
<dbReference type="InterPro" id="IPR050453">
    <property type="entry name" value="LIM_Homeobox_TF"/>
</dbReference>
<evidence type="ECO:0000256" key="8">
    <source>
        <dbReference type="PROSITE-ProRule" id="PRU00125"/>
    </source>
</evidence>
<proteinExistence type="predicted"/>
<dbReference type="AlphaFoldDB" id="A0A3Q3GXR4"/>
<dbReference type="GeneTree" id="ENSGT00940000177573"/>
<keyword evidence="3 8" id="KW-0862">Zinc</keyword>
<reference evidence="10" key="2">
    <citation type="submission" date="2025-09" db="UniProtKB">
        <authorList>
            <consortium name="Ensembl"/>
        </authorList>
    </citation>
    <scope>IDENTIFICATION</scope>
</reference>
<feature type="domain" description="LIM zinc-binding" evidence="9">
    <location>
        <begin position="9"/>
        <end position="70"/>
    </location>
</feature>
<dbReference type="Pfam" id="PF00412">
    <property type="entry name" value="LIM"/>
    <property type="match status" value="1"/>
</dbReference>
<evidence type="ECO:0000256" key="3">
    <source>
        <dbReference type="ARBA" id="ARBA00022833"/>
    </source>
</evidence>
<evidence type="ECO:0000313" key="11">
    <source>
        <dbReference type="Proteomes" id="UP000261660"/>
    </source>
</evidence>
<dbReference type="Ensembl" id="ENSLBET00000036898.1">
    <property type="protein sequence ID" value="ENSLBEP00000035398.1"/>
    <property type="gene ID" value="ENSLBEG00000026579.1"/>
</dbReference>
<sequence>MGQQSIEPMMCTGCGEQICDRFFLLAAGGVWHGACLRCSQCHCELQTHPSLYWRDGNIYCQQDYCRSEKRSRF</sequence>
<dbReference type="STRING" id="56723.ENSLBEP00000035398"/>
<evidence type="ECO:0000256" key="2">
    <source>
        <dbReference type="ARBA" id="ARBA00022723"/>
    </source>
</evidence>
<evidence type="ECO:0000256" key="1">
    <source>
        <dbReference type="ARBA" id="ARBA00004123"/>
    </source>
</evidence>
<dbReference type="PANTHER" id="PTHR24208:SF95">
    <property type="entry name" value="LIM_HOMEOBOX PROTEIN LHX9"/>
    <property type="match status" value="1"/>
</dbReference>
<dbReference type="Proteomes" id="UP000261660">
    <property type="component" value="Unplaced"/>
</dbReference>
<organism evidence="10 11">
    <name type="scientific">Labrus bergylta</name>
    <name type="common">ballan wrasse</name>
    <dbReference type="NCBI Taxonomy" id="56723"/>
    <lineage>
        <taxon>Eukaryota</taxon>
        <taxon>Metazoa</taxon>
        <taxon>Chordata</taxon>
        <taxon>Craniata</taxon>
        <taxon>Vertebrata</taxon>
        <taxon>Euteleostomi</taxon>
        <taxon>Actinopterygii</taxon>
        <taxon>Neopterygii</taxon>
        <taxon>Teleostei</taxon>
        <taxon>Neoteleostei</taxon>
        <taxon>Acanthomorphata</taxon>
        <taxon>Eupercaria</taxon>
        <taxon>Labriformes</taxon>
        <taxon>Labridae</taxon>
        <taxon>Labrus</taxon>
    </lineage>
</organism>
<reference evidence="10" key="1">
    <citation type="submission" date="2025-08" db="UniProtKB">
        <authorList>
            <consortium name="Ensembl"/>
        </authorList>
    </citation>
    <scope>IDENTIFICATION</scope>
</reference>
<dbReference type="Gene3D" id="2.10.110.10">
    <property type="entry name" value="Cysteine Rich Protein"/>
    <property type="match status" value="1"/>
</dbReference>
<evidence type="ECO:0000256" key="6">
    <source>
        <dbReference type="ARBA" id="ARBA00023155"/>
    </source>
</evidence>
<dbReference type="GO" id="GO:0046872">
    <property type="term" value="F:metal ion binding"/>
    <property type="evidence" value="ECO:0007669"/>
    <property type="project" value="UniProtKB-KW"/>
</dbReference>